<accession>A0ABN8JBF6</accession>
<evidence type="ECO:0000256" key="1">
    <source>
        <dbReference type="ARBA" id="ARBA00002190"/>
    </source>
</evidence>
<comment type="caution">
    <text evidence="6">The sequence shown here is derived from an EMBL/GenBank/DDBJ whole genome shotgun (WGS) entry which is preliminary data.</text>
</comment>
<evidence type="ECO:0008006" key="8">
    <source>
        <dbReference type="Google" id="ProtNLM"/>
    </source>
</evidence>
<comment type="function">
    <text evidence="1">Required for the transposition of the insertion element.</text>
</comment>
<name>A0ABN8JBF6_9HYPH</name>
<keyword evidence="5" id="KW-0233">DNA recombination</keyword>
<dbReference type="InterPro" id="IPR001207">
    <property type="entry name" value="Transposase_mutator"/>
</dbReference>
<reference evidence="6" key="1">
    <citation type="submission" date="2022-03" db="EMBL/GenBank/DDBJ databases">
        <authorList>
            <person name="Brunel B."/>
        </authorList>
    </citation>
    <scope>NUCLEOTIDE SEQUENCE</scope>
    <source>
        <strain evidence="6">STM4922sample</strain>
    </source>
</reference>
<proteinExistence type="inferred from homology"/>
<organism evidence="6 7">
    <name type="scientific">Mesorhizobium ventifaucium</name>
    <dbReference type="NCBI Taxonomy" id="666020"/>
    <lineage>
        <taxon>Bacteria</taxon>
        <taxon>Pseudomonadati</taxon>
        <taxon>Pseudomonadota</taxon>
        <taxon>Alphaproteobacteria</taxon>
        <taxon>Hyphomicrobiales</taxon>
        <taxon>Phyllobacteriaceae</taxon>
        <taxon>Mesorhizobium</taxon>
    </lineage>
</organism>
<gene>
    <name evidence="6" type="ORF">MES4922_10315</name>
</gene>
<dbReference type="Proteomes" id="UP001152604">
    <property type="component" value="Unassembled WGS sequence"/>
</dbReference>
<sequence length="70" mass="8169">MKSTNILERLNQEIARRTLVVRTFPSPQSCLRVVRALAVEIHENWLEATSYLNMEHLREHKKESLRALAA</sequence>
<evidence type="ECO:0000256" key="4">
    <source>
        <dbReference type="ARBA" id="ARBA00023125"/>
    </source>
</evidence>
<evidence type="ECO:0000313" key="7">
    <source>
        <dbReference type="Proteomes" id="UP001152604"/>
    </source>
</evidence>
<keyword evidence="3" id="KW-0815">Transposition</keyword>
<dbReference type="Pfam" id="PF00872">
    <property type="entry name" value="Transposase_mut"/>
    <property type="match status" value="1"/>
</dbReference>
<evidence type="ECO:0000256" key="3">
    <source>
        <dbReference type="ARBA" id="ARBA00022578"/>
    </source>
</evidence>
<dbReference type="EMBL" id="CAKXZS010000001">
    <property type="protein sequence ID" value="CAH2394402.1"/>
    <property type="molecule type" value="Genomic_DNA"/>
</dbReference>
<evidence type="ECO:0000256" key="2">
    <source>
        <dbReference type="ARBA" id="ARBA00010961"/>
    </source>
</evidence>
<evidence type="ECO:0000313" key="6">
    <source>
        <dbReference type="EMBL" id="CAH2394402.1"/>
    </source>
</evidence>
<comment type="similarity">
    <text evidence="2">Belongs to the transposase mutator family.</text>
</comment>
<evidence type="ECO:0000256" key="5">
    <source>
        <dbReference type="ARBA" id="ARBA00023172"/>
    </source>
</evidence>
<protein>
    <recommendedName>
        <fullName evidence="8">Mutator family transposase</fullName>
    </recommendedName>
</protein>
<keyword evidence="4" id="KW-0238">DNA-binding</keyword>
<keyword evidence="7" id="KW-1185">Reference proteome</keyword>